<sequence>MLLTLVPAVLFAWWHPARNLWPALALVLAFGLDAVGRLAGQAARRQTGVAAEFRGLPSPMLALGNAVWIGGAVMSAVSLLRPELFALLASALAGLVAMGAFARLALARTVVVIDAAERAEAEAKAGTGTKRGEGTGR</sequence>
<dbReference type="Proteomes" id="UP001349262">
    <property type="component" value="Unassembled WGS sequence"/>
</dbReference>
<keyword evidence="1" id="KW-1133">Transmembrane helix</keyword>
<feature type="transmembrane region" description="Helical" evidence="1">
    <location>
        <begin position="85"/>
        <end position="106"/>
    </location>
</feature>
<reference evidence="2 3" key="1">
    <citation type="journal article" date="2012" name="Genet. Mol. Biol.">
        <title>Analysis of 16S rRNA and mxaF genes revealing insights into Methylobacterium niche-specific plant association.</title>
        <authorList>
            <person name="Dourado M.N."/>
            <person name="Andreote F.D."/>
            <person name="Dini-Andreote F."/>
            <person name="Conti R."/>
            <person name="Araujo J.M."/>
            <person name="Araujo W.L."/>
        </authorList>
    </citation>
    <scope>NUCLEOTIDE SEQUENCE [LARGE SCALE GENOMIC DNA]</scope>
    <source>
        <strain evidence="2 3">SR1.6/4</strain>
    </source>
</reference>
<organism evidence="2 3">
    <name type="scientific">Methylobacterium radiotolerans</name>
    <dbReference type="NCBI Taxonomy" id="31998"/>
    <lineage>
        <taxon>Bacteria</taxon>
        <taxon>Pseudomonadati</taxon>
        <taxon>Pseudomonadota</taxon>
        <taxon>Alphaproteobacteria</taxon>
        <taxon>Hyphomicrobiales</taxon>
        <taxon>Methylobacteriaceae</taxon>
        <taxon>Methylobacterium</taxon>
    </lineage>
</organism>
<comment type="caution">
    <text evidence="2">The sequence shown here is derived from an EMBL/GenBank/DDBJ whole genome shotgun (WGS) entry which is preliminary data.</text>
</comment>
<evidence type="ECO:0000313" key="2">
    <source>
        <dbReference type="EMBL" id="MEE7456677.1"/>
    </source>
</evidence>
<keyword evidence="1" id="KW-0812">Transmembrane</keyword>
<dbReference type="EMBL" id="MLBY01000004">
    <property type="protein sequence ID" value="MEE7456677.1"/>
    <property type="molecule type" value="Genomic_DNA"/>
</dbReference>
<feature type="transmembrane region" description="Helical" evidence="1">
    <location>
        <begin position="60"/>
        <end position="79"/>
    </location>
</feature>
<accession>A0ABU7T8S7</accession>
<feature type="transmembrane region" description="Helical" evidence="1">
    <location>
        <begin position="20"/>
        <end position="39"/>
    </location>
</feature>
<evidence type="ECO:0000256" key="1">
    <source>
        <dbReference type="SAM" id="Phobius"/>
    </source>
</evidence>
<keyword evidence="1" id="KW-0472">Membrane</keyword>
<keyword evidence="3" id="KW-1185">Reference proteome</keyword>
<protein>
    <submittedName>
        <fullName evidence="2">Uncharacterized protein</fullName>
    </submittedName>
</protein>
<name>A0ABU7T8S7_9HYPH</name>
<evidence type="ECO:0000313" key="3">
    <source>
        <dbReference type="Proteomes" id="UP001349262"/>
    </source>
</evidence>
<gene>
    <name evidence="2" type="ORF">MRSR164_07770</name>
</gene>
<proteinExistence type="predicted"/>